<dbReference type="AlphaFoldDB" id="K0RHG9"/>
<keyword evidence="1" id="KW-0732">Signal</keyword>
<organism evidence="2 3">
    <name type="scientific">Thalassiosira oceanica</name>
    <name type="common">Marine diatom</name>
    <dbReference type="NCBI Taxonomy" id="159749"/>
    <lineage>
        <taxon>Eukaryota</taxon>
        <taxon>Sar</taxon>
        <taxon>Stramenopiles</taxon>
        <taxon>Ochrophyta</taxon>
        <taxon>Bacillariophyta</taxon>
        <taxon>Coscinodiscophyceae</taxon>
        <taxon>Thalassiosirophycidae</taxon>
        <taxon>Thalassiosirales</taxon>
        <taxon>Thalassiosiraceae</taxon>
        <taxon>Thalassiosira</taxon>
    </lineage>
</organism>
<comment type="caution">
    <text evidence="2">The sequence shown here is derived from an EMBL/GenBank/DDBJ whole genome shotgun (WGS) entry which is preliminary data.</text>
</comment>
<feature type="chain" id="PRO_5003836302" evidence="1">
    <location>
        <begin position="22"/>
        <end position="124"/>
    </location>
</feature>
<evidence type="ECO:0000256" key="1">
    <source>
        <dbReference type="SAM" id="SignalP"/>
    </source>
</evidence>
<dbReference type="EMBL" id="AGNL01048014">
    <property type="protein sequence ID" value="EJK46077.1"/>
    <property type="molecule type" value="Genomic_DNA"/>
</dbReference>
<evidence type="ECO:0000313" key="2">
    <source>
        <dbReference type="EMBL" id="EJK46077.1"/>
    </source>
</evidence>
<dbReference type="Proteomes" id="UP000266841">
    <property type="component" value="Unassembled WGS sequence"/>
</dbReference>
<reference evidence="2 3" key="1">
    <citation type="journal article" date="2012" name="Genome Biol.">
        <title>Genome and low-iron response of an oceanic diatom adapted to chronic iron limitation.</title>
        <authorList>
            <person name="Lommer M."/>
            <person name="Specht M."/>
            <person name="Roy A.S."/>
            <person name="Kraemer L."/>
            <person name="Andreson R."/>
            <person name="Gutowska M.A."/>
            <person name="Wolf J."/>
            <person name="Bergner S.V."/>
            <person name="Schilhabel M.B."/>
            <person name="Klostermeier U.C."/>
            <person name="Beiko R.G."/>
            <person name="Rosenstiel P."/>
            <person name="Hippler M."/>
            <person name="Laroche J."/>
        </authorList>
    </citation>
    <scope>NUCLEOTIDE SEQUENCE [LARGE SCALE GENOMIC DNA]</scope>
    <source>
        <strain evidence="2 3">CCMP1005</strain>
    </source>
</reference>
<accession>K0RHG9</accession>
<proteinExistence type="predicted"/>
<evidence type="ECO:0000313" key="3">
    <source>
        <dbReference type="Proteomes" id="UP000266841"/>
    </source>
</evidence>
<protein>
    <submittedName>
        <fullName evidence="2">Uncharacterized protein</fullName>
    </submittedName>
</protein>
<gene>
    <name evidence="2" type="ORF">THAOC_35280</name>
</gene>
<feature type="signal peptide" evidence="1">
    <location>
        <begin position="1"/>
        <end position="21"/>
    </location>
</feature>
<name>K0RHG9_THAOC</name>
<sequence length="124" mass="13312">MMKIEPISLPLLLLSQAAVAAASIDAITPPLRGSTDSVVNLDDDVPDAFEPAISLEEFAALDSSTVKVGSYFEWVDSNEIEAGGTTCGFLHAPLRWPHAEVEADDSFPEVKVCKSWTLLNSLAH</sequence>
<keyword evidence="3" id="KW-1185">Reference proteome</keyword>